<evidence type="ECO:0000313" key="12">
    <source>
        <dbReference type="EMBL" id="KAJ4389611.1"/>
    </source>
</evidence>
<evidence type="ECO:0000256" key="9">
    <source>
        <dbReference type="ARBA" id="ARBA00047337"/>
    </source>
</evidence>
<sequence length="254" mass="28068">MATQREPVVLPPLEPSPDASTKSSIIFLHGLGDDGRGTGYGLAQQFQIYEKLPQTKWVLPTANIDPAVGQRCWYKPHDLPSPLKPKVPGHDDDQDAMEADDEEDEEGILRTVEYIDSLVTAEVEDGVDPRRIVVGGFSQGCAVSMVWGLKGTWRDKVGGVFGLSGYFPKVKAVMPSPTTSAEAEDGKYASKWFFGHGLADQLVSTTLFADGQKRLQHFIPREHVEGHVYEGLGHDVGGGEIRDFWLWLKMVFQE</sequence>
<dbReference type="Pfam" id="PF02230">
    <property type="entry name" value="Abhydrolase_2"/>
    <property type="match status" value="1"/>
</dbReference>
<evidence type="ECO:0000313" key="13">
    <source>
        <dbReference type="Proteomes" id="UP001140453"/>
    </source>
</evidence>
<evidence type="ECO:0000256" key="8">
    <source>
        <dbReference type="ARBA" id="ARBA00031195"/>
    </source>
</evidence>
<dbReference type="EMBL" id="JAPEVB010000004">
    <property type="protein sequence ID" value="KAJ4389611.1"/>
    <property type="molecule type" value="Genomic_DNA"/>
</dbReference>
<keyword evidence="6" id="KW-0443">Lipid metabolism</keyword>
<evidence type="ECO:0000256" key="2">
    <source>
        <dbReference type="ARBA" id="ARBA00012423"/>
    </source>
</evidence>
<dbReference type="EC" id="3.1.2.22" evidence="2"/>
<dbReference type="InterPro" id="IPR029058">
    <property type="entry name" value="AB_hydrolase_fold"/>
</dbReference>
<feature type="region of interest" description="Disordered" evidence="10">
    <location>
        <begin position="1"/>
        <end position="21"/>
    </location>
</feature>
<dbReference type="PANTHER" id="PTHR10655:SF17">
    <property type="entry name" value="LYSOPHOSPHOLIPASE-LIKE PROTEIN 1"/>
    <property type="match status" value="1"/>
</dbReference>
<comment type="similarity">
    <text evidence="1">Belongs to the AB hydrolase superfamily. AB hydrolase 2 family.</text>
</comment>
<comment type="caution">
    <text evidence="12">The sequence shown here is derived from an EMBL/GenBank/DDBJ whole genome shotgun (WGS) entry which is preliminary data.</text>
</comment>
<dbReference type="InterPro" id="IPR050565">
    <property type="entry name" value="LYPA1-2/EST-like"/>
</dbReference>
<keyword evidence="6" id="KW-0276">Fatty acid metabolism</keyword>
<keyword evidence="13" id="KW-1185">Reference proteome</keyword>
<feature type="compositionally biased region" description="Acidic residues" evidence="10">
    <location>
        <begin position="92"/>
        <end position="105"/>
    </location>
</feature>
<evidence type="ECO:0000256" key="6">
    <source>
        <dbReference type="ARBA" id="ARBA00022832"/>
    </source>
</evidence>
<reference evidence="12" key="1">
    <citation type="submission" date="2022-10" db="EMBL/GenBank/DDBJ databases">
        <title>Tapping the CABI collections for fungal endophytes: first genome assemblies for Collariella, Neodidymelliopsis, Ascochyta clinopodiicola, Didymella pomorum, Didymosphaeria variabile, Neocosmospora piperis and Neocucurbitaria cava.</title>
        <authorList>
            <person name="Hill R."/>
        </authorList>
    </citation>
    <scope>NUCLEOTIDE SEQUENCE</scope>
    <source>
        <strain evidence="12">IMI 355082</strain>
    </source>
</reference>
<evidence type="ECO:0000256" key="3">
    <source>
        <dbReference type="ARBA" id="ARBA00014923"/>
    </source>
</evidence>
<name>A0A9W8YQX6_9PEZI</name>
<dbReference type="PANTHER" id="PTHR10655">
    <property type="entry name" value="LYSOPHOSPHOLIPASE-RELATED"/>
    <property type="match status" value="1"/>
</dbReference>
<gene>
    <name evidence="12" type="ORF">N0V93_007082</name>
</gene>
<proteinExistence type="inferred from homology"/>
<dbReference type="GO" id="GO:0052689">
    <property type="term" value="F:carboxylic ester hydrolase activity"/>
    <property type="evidence" value="ECO:0007669"/>
    <property type="project" value="UniProtKB-KW"/>
</dbReference>
<evidence type="ECO:0000256" key="7">
    <source>
        <dbReference type="ARBA" id="ARBA00029392"/>
    </source>
</evidence>
<dbReference type="OrthoDB" id="2418081at2759"/>
<protein>
    <recommendedName>
        <fullName evidence="3">Acyl-protein thioesterase 1</fullName>
        <ecNumber evidence="2">3.1.2.22</ecNumber>
    </recommendedName>
    <alternativeName>
        <fullName evidence="8">Palmitoyl-protein hydrolase</fullName>
    </alternativeName>
</protein>
<evidence type="ECO:0000256" key="5">
    <source>
        <dbReference type="ARBA" id="ARBA00022801"/>
    </source>
</evidence>
<feature type="region of interest" description="Disordered" evidence="10">
    <location>
        <begin position="80"/>
        <end position="105"/>
    </location>
</feature>
<evidence type="ECO:0000256" key="1">
    <source>
        <dbReference type="ARBA" id="ARBA00006499"/>
    </source>
</evidence>
<organism evidence="12 13">
    <name type="scientific">Gnomoniopsis smithogilvyi</name>
    <dbReference type="NCBI Taxonomy" id="1191159"/>
    <lineage>
        <taxon>Eukaryota</taxon>
        <taxon>Fungi</taxon>
        <taxon>Dikarya</taxon>
        <taxon>Ascomycota</taxon>
        <taxon>Pezizomycotina</taxon>
        <taxon>Sordariomycetes</taxon>
        <taxon>Sordariomycetidae</taxon>
        <taxon>Diaporthales</taxon>
        <taxon>Gnomoniaceae</taxon>
        <taxon>Gnomoniopsis</taxon>
    </lineage>
</organism>
<dbReference type="GO" id="GO:0006631">
    <property type="term" value="P:fatty acid metabolic process"/>
    <property type="evidence" value="ECO:0007669"/>
    <property type="project" value="UniProtKB-KW"/>
</dbReference>
<dbReference type="AlphaFoldDB" id="A0A9W8YQX6"/>
<feature type="domain" description="Phospholipase/carboxylesterase/thioesterase" evidence="11">
    <location>
        <begin position="17"/>
        <end position="243"/>
    </location>
</feature>
<dbReference type="InterPro" id="IPR003140">
    <property type="entry name" value="PLipase/COase/thioEstase"/>
</dbReference>
<keyword evidence="5" id="KW-0378">Hydrolase</keyword>
<evidence type="ECO:0000259" key="11">
    <source>
        <dbReference type="Pfam" id="PF02230"/>
    </source>
</evidence>
<evidence type="ECO:0000256" key="10">
    <source>
        <dbReference type="SAM" id="MobiDB-lite"/>
    </source>
</evidence>
<dbReference type="Proteomes" id="UP001140453">
    <property type="component" value="Unassembled WGS sequence"/>
</dbReference>
<dbReference type="GO" id="GO:0008474">
    <property type="term" value="F:palmitoyl-(protein) hydrolase activity"/>
    <property type="evidence" value="ECO:0007669"/>
    <property type="project" value="UniProtKB-EC"/>
</dbReference>
<dbReference type="Gene3D" id="3.40.50.1820">
    <property type="entry name" value="alpha/beta hydrolase"/>
    <property type="match status" value="1"/>
</dbReference>
<accession>A0A9W8YQX6</accession>
<keyword evidence="4" id="KW-0719">Serine esterase</keyword>
<comment type="function">
    <text evidence="7">Hydrolyzes fatty acids from S-acylated cysteine residues in proteins with a strong preference for palmitoylated G-alpha proteins over other acyl substrates. Mediates the deacylation of G-alpha proteins such as GPA1 in vivo, but has weak or no activity toward palmitoylated Ras proteins. Has weak lysophospholipase activity in vitro; however such activity may not exist in vivo.</text>
</comment>
<dbReference type="SUPFAM" id="SSF53474">
    <property type="entry name" value="alpha/beta-Hydrolases"/>
    <property type="match status" value="1"/>
</dbReference>
<comment type="catalytic activity">
    <reaction evidence="9">
        <text>S-hexadecanoyl-L-cysteinyl-[protein] + H2O = L-cysteinyl-[protein] + hexadecanoate + H(+)</text>
        <dbReference type="Rhea" id="RHEA:19233"/>
        <dbReference type="Rhea" id="RHEA-COMP:10131"/>
        <dbReference type="Rhea" id="RHEA-COMP:11032"/>
        <dbReference type="ChEBI" id="CHEBI:7896"/>
        <dbReference type="ChEBI" id="CHEBI:15377"/>
        <dbReference type="ChEBI" id="CHEBI:15378"/>
        <dbReference type="ChEBI" id="CHEBI:29950"/>
        <dbReference type="ChEBI" id="CHEBI:74151"/>
        <dbReference type="EC" id="3.1.2.22"/>
    </reaction>
</comment>
<evidence type="ECO:0000256" key="4">
    <source>
        <dbReference type="ARBA" id="ARBA00022487"/>
    </source>
</evidence>
<dbReference type="GO" id="GO:0005737">
    <property type="term" value="C:cytoplasm"/>
    <property type="evidence" value="ECO:0007669"/>
    <property type="project" value="TreeGrafter"/>
</dbReference>